<comment type="caution">
    <text evidence="1">The sequence shown here is derived from an EMBL/GenBank/DDBJ whole genome shotgun (WGS) entry which is preliminary data.</text>
</comment>
<name>A0A0F9DCM1_9ZZZZ</name>
<reference evidence="1" key="1">
    <citation type="journal article" date="2015" name="Nature">
        <title>Complex archaea that bridge the gap between prokaryotes and eukaryotes.</title>
        <authorList>
            <person name="Spang A."/>
            <person name="Saw J.H."/>
            <person name="Jorgensen S.L."/>
            <person name="Zaremba-Niedzwiedzka K."/>
            <person name="Martijn J."/>
            <person name="Lind A.E."/>
            <person name="van Eijk R."/>
            <person name="Schleper C."/>
            <person name="Guy L."/>
            <person name="Ettema T.J."/>
        </authorList>
    </citation>
    <scope>NUCLEOTIDE SEQUENCE</scope>
</reference>
<evidence type="ECO:0000313" key="1">
    <source>
        <dbReference type="EMBL" id="KKL15541.1"/>
    </source>
</evidence>
<proteinExistence type="predicted"/>
<gene>
    <name evidence="1" type="ORF">LCGC14_2504560</name>
</gene>
<dbReference type="EMBL" id="LAZR01040028">
    <property type="protein sequence ID" value="KKL15541.1"/>
    <property type="molecule type" value="Genomic_DNA"/>
</dbReference>
<accession>A0A0F9DCM1</accession>
<dbReference type="AlphaFoldDB" id="A0A0F9DCM1"/>
<organism evidence="1">
    <name type="scientific">marine sediment metagenome</name>
    <dbReference type="NCBI Taxonomy" id="412755"/>
    <lineage>
        <taxon>unclassified sequences</taxon>
        <taxon>metagenomes</taxon>
        <taxon>ecological metagenomes</taxon>
    </lineage>
</organism>
<sequence length="69" mass="7673">MAGEFQGWSIHHSPSLQLAQAGKQVFSIPKERNRVVVKACTLTPQEAVETCTTLLKWMKDNGMLVDTSK</sequence>
<protein>
    <submittedName>
        <fullName evidence="1">Uncharacterized protein</fullName>
    </submittedName>
</protein>